<dbReference type="CDD" id="cd19821">
    <property type="entry name" value="Bbox1_BBX-like"/>
    <property type="match status" value="2"/>
</dbReference>
<evidence type="ECO:0000256" key="8">
    <source>
        <dbReference type="ARBA" id="ARBA00023242"/>
    </source>
</evidence>
<dbReference type="GO" id="GO:0009640">
    <property type="term" value="P:photomorphogenesis"/>
    <property type="evidence" value="ECO:0007669"/>
    <property type="project" value="TreeGrafter"/>
</dbReference>
<keyword evidence="3" id="KW-0677">Repeat</keyword>
<dbReference type="InterPro" id="IPR049808">
    <property type="entry name" value="CONSTANS-like_Bbox1"/>
</dbReference>
<evidence type="ECO:0000256" key="7">
    <source>
        <dbReference type="ARBA" id="ARBA00023163"/>
    </source>
</evidence>
<keyword evidence="6" id="KW-0805">Transcription regulation</keyword>
<evidence type="ECO:0000313" key="12">
    <source>
        <dbReference type="Proteomes" id="UP001367508"/>
    </source>
</evidence>
<dbReference type="PROSITE" id="PS50119">
    <property type="entry name" value="ZF_BBOX"/>
    <property type="match status" value="2"/>
</dbReference>
<evidence type="ECO:0000256" key="6">
    <source>
        <dbReference type="ARBA" id="ARBA00023015"/>
    </source>
</evidence>
<protein>
    <recommendedName>
        <fullName evidence="10">B box-type domain-containing protein</fullName>
    </recommendedName>
</protein>
<evidence type="ECO:0000256" key="4">
    <source>
        <dbReference type="ARBA" id="ARBA00022771"/>
    </source>
</evidence>
<dbReference type="PANTHER" id="PTHR31832:SF87">
    <property type="entry name" value="B-BOX ZINC FINGER PROTEIN 20"/>
    <property type="match status" value="1"/>
</dbReference>
<evidence type="ECO:0000256" key="3">
    <source>
        <dbReference type="ARBA" id="ARBA00022737"/>
    </source>
</evidence>
<dbReference type="InterPro" id="IPR051979">
    <property type="entry name" value="B-box_zinc_finger"/>
</dbReference>
<sequence length="281" mass="31509">MKIQCDVCHKAEASMFCPADEAPLCHSCDRIIHHANKLATKHPRFSLHYPTSNDFPICDICQERRAYLFCQQDRALLCRECDLPIHAANEHTHKHNRFLLTGVKLSATCFDPASSSNNFPHAPSKINSHGSVSLSLSNENATSSCKVEDNIASDTASVSTSSISEYLIETIPGYCFEDLIDSSFPPTNGFCKNYHRRLAFQNQDLQLSTCLFPFVTWIPQAQVQSLQLSRSSGIPHNDSANGVSEIPKPNTVEGEWKWRHYGCTLAQTSTHQLIKKSRRSR</sequence>
<evidence type="ECO:0000256" key="2">
    <source>
        <dbReference type="ARBA" id="ARBA00022723"/>
    </source>
</evidence>
<dbReference type="PANTHER" id="PTHR31832">
    <property type="entry name" value="B-BOX ZINC FINGER PROTEIN 22"/>
    <property type="match status" value="1"/>
</dbReference>
<dbReference type="SMART" id="SM00336">
    <property type="entry name" value="BBOX"/>
    <property type="match status" value="2"/>
</dbReference>
<accession>A0AAN9MH19</accession>
<reference evidence="11 12" key="1">
    <citation type="submission" date="2024-01" db="EMBL/GenBank/DDBJ databases">
        <title>The genomes of 5 underutilized Papilionoideae crops provide insights into root nodulation and disease resistanc.</title>
        <authorList>
            <person name="Jiang F."/>
        </authorList>
    </citation>
    <scope>NUCLEOTIDE SEQUENCE [LARGE SCALE GENOMIC DNA]</scope>
    <source>
        <strain evidence="11">LVBAO_FW01</strain>
        <tissue evidence="11">Leaves</tissue>
    </source>
</reference>
<evidence type="ECO:0000313" key="11">
    <source>
        <dbReference type="EMBL" id="KAK7351883.1"/>
    </source>
</evidence>
<dbReference type="InterPro" id="IPR000315">
    <property type="entry name" value="Znf_B-box"/>
</dbReference>
<dbReference type="FunFam" id="3.30.160.60:FF:000856">
    <property type="entry name" value="B-box zinc finger protein 21"/>
    <property type="match status" value="1"/>
</dbReference>
<dbReference type="Pfam" id="PF00643">
    <property type="entry name" value="zf-B_box"/>
    <property type="match status" value="1"/>
</dbReference>
<proteinExistence type="predicted"/>
<dbReference type="Proteomes" id="UP001367508">
    <property type="component" value="Unassembled WGS sequence"/>
</dbReference>
<dbReference type="GO" id="GO:0008270">
    <property type="term" value="F:zinc ion binding"/>
    <property type="evidence" value="ECO:0007669"/>
    <property type="project" value="UniProtKB-KW"/>
</dbReference>
<keyword evidence="12" id="KW-1185">Reference proteome</keyword>
<dbReference type="EMBL" id="JAYMYQ010000002">
    <property type="protein sequence ID" value="KAK7351883.1"/>
    <property type="molecule type" value="Genomic_DNA"/>
</dbReference>
<keyword evidence="5" id="KW-0862">Zinc</keyword>
<evidence type="ECO:0000256" key="5">
    <source>
        <dbReference type="ARBA" id="ARBA00022833"/>
    </source>
</evidence>
<dbReference type="Gene3D" id="3.30.160.60">
    <property type="entry name" value="Classic Zinc Finger"/>
    <property type="match status" value="1"/>
</dbReference>
<dbReference type="GO" id="GO:0005634">
    <property type="term" value="C:nucleus"/>
    <property type="evidence" value="ECO:0007669"/>
    <property type="project" value="UniProtKB-SubCell"/>
</dbReference>
<evidence type="ECO:0000259" key="10">
    <source>
        <dbReference type="PROSITE" id="PS50119"/>
    </source>
</evidence>
<dbReference type="AlphaFoldDB" id="A0AAN9MH19"/>
<feature type="domain" description="B box-type" evidence="10">
    <location>
        <begin position="53"/>
        <end position="100"/>
    </location>
</feature>
<evidence type="ECO:0000256" key="1">
    <source>
        <dbReference type="ARBA" id="ARBA00004123"/>
    </source>
</evidence>
<keyword evidence="7" id="KW-0804">Transcription</keyword>
<gene>
    <name evidence="11" type="ORF">VNO77_11634</name>
</gene>
<dbReference type="GO" id="GO:0000976">
    <property type="term" value="F:transcription cis-regulatory region binding"/>
    <property type="evidence" value="ECO:0007669"/>
    <property type="project" value="UniProtKB-ARBA"/>
</dbReference>
<keyword evidence="2" id="KW-0479">Metal-binding</keyword>
<keyword evidence="8" id="KW-0539">Nucleus</keyword>
<keyword evidence="4 9" id="KW-0863">Zinc-finger</keyword>
<feature type="domain" description="B box-type" evidence="10">
    <location>
        <begin position="1"/>
        <end position="47"/>
    </location>
</feature>
<comment type="subcellular location">
    <subcellularLocation>
        <location evidence="1">Nucleus</location>
    </subcellularLocation>
</comment>
<dbReference type="GO" id="GO:0006355">
    <property type="term" value="P:regulation of DNA-templated transcription"/>
    <property type="evidence" value="ECO:0007669"/>
    <property type="project" value="TreeGrafter"/>
</dbReference>
<name>A0AAN9MH19_CANGL</name>
<organism evidence="11 12">
    <name type="scientific">Canavalia gladiata</name>
    <name type="common">Sword bean</name>
    <name type="synonym">Dolichos gladiatus</name>
    <dbReference type="NCBI Taxonomy" id="3824"/>
    <lineage>
        <taxon>Eukaryota</taxon>
        <taxon>Viridiplantae</taxon>
        <taxon>Streptophyta</taxon>
        <taxon>Embryophyta</taxon>
        <taxon>Tracheophyta</taxon>
        <taxon>Spermatophyta</taxon>
        <taxon>Magnoliopsida</taxon>
        <taxon>eudicotyledons</taxon>
        <taxon>Gunneridae</taxon>
        <taxon>Pentapetalae</taxon>
        <taxon>rosids</taxon>
        <taxon>fabids</taxon>
        <taxon>Fabales</taxon>
        <taxon>Fabaceae</taxon>
        <taxon>Papilionoideae</taxon>
        <taxon>50 kb inversion clade</taxon>
        <taxon>NPAAA clade</taxon>
        <taxon>indigoferoid/millettioid clade</taxon>
        <taxon>Phaseoleae</taxon>
        <taxon>Canavalia</taxon>
    </lineage>
</organism>
<evidence type="ECO:0000256" key="9">
    <source>
        <dbReference type="PROSITE-ProRule" id="PRU00024"/>
    </source>
</evidence>
<comment type="caution">
    <text evidence="11">The sequence shown here is derived from an EMBL/GenBank/DDBJ whole genome shotgun (WGS) entry which is preliminary data.</text>
</comment>